<evidence type="ECO:0000256" key="1">
    <source>
        <dbReference type="SAM" id="SignalP"/>
    </source>
</evidence>
<evidence type="ECO:0000313" key="2">
    <source>
        <dbReference type="EMBL" id="PHZ84039.1"/>
    </source>
</evidence>
<dbReference type="SUPFAM" id="SSF82171">
    <property type="entry name" value="DPP6 N-terminal domain-like"/>
    <property type="match status" value="1"/>
</dbReference>
<comment type="caution">
    <text evidence="2">The sequence shown here is derived from an EMBL/GenBank/DDBJ whole genome shotgun (WGS) entry which is preliminary data.</text>
</comment>
<evidence type="ECO:0008006" key="4">
    <source>
        <dbReference type="Google" id="ProtNLM"/>
    </source>
</evidence>
<reference evidence="2 3" key="1">
    <citation type="submission" date="2017-10" db="EMBL/GenBank/DDBJ databases">
        <title>Frigbacter circumglobatus gen. nov. sp. nov., isolated from sediment cultured in situ.</title>
        <authorList>
            <person name="Zhao Z."/>
        </authorList>
    </citation>
    <scope>NUCLEOTIDE SEQUENCE [LARGE SCALE GENOMIC DNA]</scope>
    <source>
        <strain evidence="2 3">ZYL</strain>
    </source>
</reference>
<name>A0A2G4YNY3_9PROT</name>
<feature type="chain" id="PRO_5013693643" description="WD40-like Beta Propeller Repeat" evidence="1">
    <location>
        <begin position="24"/>
        <end position="291"/>
    </location>
</feature>
<dbReference type="Proteomes" id="UP000229730">
    <property type="component" value="Unassembled WGS sequence"/>
</dbReference>
<gene>
    <name evidence="2" type="ORF">CRD36_12610</name>
</gene>
<dbReference type="InterPro" id="IPR011659">
    <property type="entry name" value="WD40"/>
</dbReference>
<dbReference type="Pfam" id="PF07676">
    <property type="entry name" value="PD40"/>
    <property type="match status" value="2"/>
</dbReference>
<protein>
    <recommendedName>
        <fullName evidence="4">WD40-like Beta Propeller Repeat</fullName>
    </recommendedName>
</protein>
<proteinExistence type="predicted"/>
<dbReference type="AlphaFoldDB" id="A0A2G4YNY3"/>
<organism evidence="2 3">
    <name type="scientific">Paremcibacter congregatus</name>
    <dbReference type="NCBI Taxonomy" id="2043170"/>
    <lineage>
        <taxon>Bacteria</taxon>
        <taxon>Pseudomonadati</taxon>
        <taxon>Pseudomonadota</taxon>
        <taxon>Alphaproteobacteria</taxon>
        <taxon>Emcibacterales</taxon>
        <taxon>Emcibacteraceae</taxon>
        <taxon>Paremcibacter</taxon>
    </lineage>
</organism>
<dbReference type="OrthoDB" id="9809364at2"/>
<keyword evidence="1" id="KW-0732">Signal</keyword>
<feature type="signal peptide" evidence="1">
    <location>
        <begin position="1"/>
        <end position="23"/>
    </location>
</feature>
<evidence type="ECO:0000313" key="3">
    <source>
        <dbReference type="Proteomes" id="UP000229730"/>
    </source>
</evidence>
<dbReference type="InParanoid" id="A0A2G4YNY3"/>
<dbReference type="RefSeq" id="WP_099473817.1">
    <property type="nucleotide sequence ID" value="NZ_CP041025.1"/>
</dbReference>
<accession>A0A2G4YNY3</accession>
<keyword evidence="3" id="KW-1185">Reference proteome</keyword>
<sequence length="291" mass="32713">MKRVYAPMVLLLSMLMVSGNSYGQDALPVLEGPYLGQKPPGLIPEAFAPGIISTKGWEYGVVFTPNMKEIYYIRANAVTEKQEFVVFQNKQNRWHEKVVSPRVGQPFIAPDGKTMHLGKRYMERTDTGWSERKNLGALFEDLRIMRLTASSTGTYVFDEVGSEEGDGIIRYSRLVDGKREAPKPLPKEINTGKYNAHPFIAPDESYIIWDGRREGGFGGSDIYISFRTKEGSWGAAVNMGDKINTGAWEAAASVTPDGKYLFFNRNMGSDNYENVDIFWVDAQIIETLRPK</sequence>
<dbReference type="EMBL" id="PDEM01000025">
    <property type="protein sequence ID" value="PHZ84039.1"/>
    <property type="molecule type" value="Genomic_DNA"/>
</dbReference>